<dbReference type="Gene3D" id="3.90.730.10">
    <property type="entry name" value="Ribonuclease T2-like"/>
    <property type="match status" value="1"/>
</dbReference>
<dbReference type="PROSITE" id="PS00531">
    <property type="entry name" value="RNASE_T2_2"/>
    <property type="match status" value="1"/>
</dbReference>
<feature type="signal peptide" evidence="3">
    <location>
        <begin position="1"/>
        <end position="20"/>
    </location>
</feature>
<gene>
    <name evidence="4" type="ORF">OE647_04360</name>
</gene>
<dbReference type="PANTHER" id="PTHR11240">
    <property type="entry name" value="RIBONUCLEASE T2"/>
    <property type="match status" value="1"/>
</dbReference>
<evidence type="ECO:0000313" key="4">
    <source>
        <dbReference type="EMBL" id="MCV2863972.1"/>
    </source>
</evidence>
<dbReference type="RefSeq" id="WP_263720440.1">
    <property type="nucleotide sequence ID" value="NZ_JAOWLA010000003.1"/>
</dbReference>
<dbReference type="SUPFAM" id="SSF55895">
    <property type="entry name" value="Ribonuclease Rh-like"/>
    <property type="match status" value="1"/>
</dbReference>
<dbReference type="Pfam" id="PF00445">
    <property type="entry name" value="Ribonuclease_T2"/>
    <property type="match status" value="1"/>
</dbReference>
<dbReference type="PROSITE" id="PS00530">
    <property type="entry name" value="RNASE_T2_1"/>
    <property type="match status" value="1"/>
</dbReference>
<evidence type="ECO:0000256" key="3">
    <source>
        <dbReference type="SAM" id="SignalP"/>
    </source>
</evidence>
<dbReference type="InterPro" id="IPR033130">
    <property type="entry name" value="RNase_T2_His_AS_2"/>
</dbReference>
<dbReference type="CDD" id="cd01062">
    <property type="entry name" value="RNase_T2_prok"/>
    <property type="match status" value="1"/>
</dbReference>
<dbReference type="PANTHER" id="PTHR11240:SF22">
    <property type="entry name" value="RIBONUCLEASE T2"/>
    <property type="match status" value="1"/>
</dbReference>
<proteinExistence type="inferred from homology"/>
<reference evidence="4 5" key="1">
    <citation type="submission" date="2022-10" db="EMBL/GenBank/DDBJ databases">
        <title>Defluviimonas sp. nov., isolated from ocean surface water.</title>
        <authorList>
            <person name="He W."/>
            <person name="Wang L."/>
            <person name="Zhang D.-F."/>
        </authorList>
    </citation>
    <scope>NUCLEOTIDE SEQUENCE [LARGE SCALE GENOMIC DNA]</scope>
    <source>
        <strain evidence="4 5">WL0075</strain>
    </source>
</reference>
<dbReference type="InterPro" id="IPR018188">
    <property type="entry name" value="RNase_T2_His_AS_1"/>
</dbReference>
<evidence type="ECO:0000256" key="1">
    <source>
        <dbReference type="ARBA" id="ARBA00007469"/>
    </source>
</evidence>
<dbReference type="InterPro" id="IPR039378">
    <property type="entry name" value="RNase_T2_prok"/>
</dbReference>
<dbReference type="EMBL" id="JAOWLA010000003">
    <property type="protein sequence ID" value="MCV2863972.1"/>
    <property type="molecule type" value="Genomic_DNA"/>
</dbReference>
<comment type="caution">
    <text evidence="4">The sequence shown here is derived from an EMBL/GenBank/DDBJ whole genome shotgun (WGS) entry which is preliminary data.</text>
</comment>
<sequence>MRLIAALLATLILVPPPAGAEGERAGDFDYYILSLSWSPGWCAREGDERQALECRSGADRGFTLHGLWPQYDFGWPSWCHSGGRDPGRADAALMTDIMGSLGLVRHEWRKHGTCSGLDADAYFELSRRAYESIALPAVLEDLDRDVTLPASVVEDAFIEANPDLDRNAIIITCKQGMIEEARICLTRDLEPRPCGLDAQRDCRMRDALMPAVR</sequence>
<accession>A0ABT2YYK5</accession>
<dbReference type="InterPro" id="IPR036430">
    <property type="entry name" value="RNase_T2-like_sf"/>
</dbReference>
<dbReference type="InterPro" id="IPR001568">
    <property type="entry name" value="RNase_T2-like"/>
</dbReference>
<dbReference type="Proteomes" id="UP001652503">
    <property type="component" value="Unassembled WGS sequence"/>
</dbReference>
<keyword evidence="3" id="KW-0732">Signal</keyword>
<protein>
    <submittedName>
        <fullName evidence="4">Ribonuclease T2</fullName>
    </submittedName>
</protein>
<keyword evidence="5" id="KW-1185">Reference proteome</keyword>
<evidence type="ECO:0000313" key="5">
    <source>
        <dbReference type="Proteomes" id="UP001652503"/>
    </source>
</evidence>
<feature type="chain" id="PRO_5045092288" evidence="3">
    <location>
        <begin position="21"/>
        <end position="213"/>
    </location>
</feature>
<name>A0ABT2YYK5_9RHOB</name>
<evidence type="ECO:0000256" key="2">
    <source>
        <dbReference type="RuleBase" id="RU004328"/>
    </source>
</evidence>
<organism evidence="4 5">
    <name type="scientific">Albidovulum sediminicola</name>
    <dbReference type="NCBI Taxonomy" id="2984331"/>
    <lineage>
        <taxon>Bacteria</taxon>
        <taxon>Pseudomonadati</taxon>
        <taxon>Pseudomonadota</taxon>
        <taxon>Alphaproteobacteria</taxon>
        <taxon>Rhodobacterales</taxon>
        <taxon>Paracoccaceae</taxon>
        <taxon>Albidovulum</taxon>
    </lineage>
</organism>
<comment type="similarity">
    <text evidence="1 2">Belongs to the RNase T2 family.</text>
</comment>